<proteinExistence type="inferred from homology"/>
<keyword evidence="4" id="KW-0378">Hydrolase</keyword>
<gene>
    <name evidence="7" type="ORF">CBYS24578_00012262</name>
</gene>
<comment type="cofactor">
    <cofactor evidence="1">
        <name>Zn(2+)</name>
        <dbReference type="ChEBI" id="CHEBI:29105"/>
    </cofactor>
</comment>
<protein>
    <recommendedName>
        <fullName evidence="6">Metallo-beta-lactamase domain-containing protein</fullName>
    </recommendedName>
</protein>
<evidence type="ECO:0000256" key="2">
    <source>
        <dbReference type="ARBA" id="ARBA00007749"/>
    </source>
</evidence>
<keyword evidence="3" id="KW-0479">Metal-binding</keyword>
<dbReference type="CDD" id="cd07730">
    <property type="entry name" value="metallo-hydrolase-like_MBL-fold"/>
    <property type="match status" value="1"/>
</dbReference>
<organism evidence="7 8">
    <name type="scientific">Clonostachys byssicola</name>
    <dbReference type="NCBI Taxonomy" id="160290"/>
    <lineage>
        <taxon>Eukaryota</taxon>
        <taxon>Fungi</taxon>
        <taxon>Dikarya</taxon>
        <taxon>Ascomycota</taxon>
        <taxon>Pezizomycotina</taxon>
        <taxon>Sordariomycetes</taxon>
        <taxon>Hypocreomycetidae</taxon>
        <taxon>Hypocreales</taxon>
        <taxon>Bionectriaceae</taxon>
        <taxon>Clonostachys</taxon>
    </lineage>
</organism>
<reference evidence="7" key="1">
    <citation type="submission" date="2021-10" db="EMBL/GenBank/DDBJ databases">
        <authorList>
            <person name="Piombo E."/>
        </authorList>
    </citation>
    <scope>NUCLEOTIDE SEQUENCE</scope>
</reference>
<dbReference type="Gene3D" id="3.60.15.10">
    <property type="entry name" value="Ribonuclease Z/Hydroxyacylglutathione hydrolase-like"/>
    <property type="match status" value="1"/>
</dbReference>
<dbReference type="InterPro" id="IPR036866">
    <property type="entry name" value="RibonucZ/Hydroxyglut_hydro"/>
</dbReference>
<name>A0A9N9UEM9_9HYPO</name>
<dbReference type="SUPFAM" id="SSF56281">
    <property type="entry name" value="Metallo-hydrolase/oxidoreductase"/>
    <property type="match status" value="1"/>
</dbReference>
<accession>A0A9N9UEM9</accession>
<evidence type="ECO:0000313" key="7">
    <source>
        <dbReference type="EMBL" id="CAG9984537.1"/>
    </source>
</evidence>
<evidence type="ECO:0000256" key="3">
    <source>
        <dbReference type="ARBA" id="ARBA00022723"/>
    </source>
</evidence>
<evidence type="ECO:0000256" key="5">
    <source>
        <dbReference type="ARBA" id="ARBA00022833"/>
    </source>
</evidence>
<comment type="caution">
    <text evidence="7">The sequence shown here is derived from an EMBL/GenBank/DDBJ whole genome shotgun (WGS) entry which is preliminary data.</text>
</comment>
<dbReference type="InterPro" id="IPR001279">
    <property type="entry name" value="Metallo-B-lactamas"/>
</dbReference>
<evidence type="ECO:0000256" key="1">
    <source>
        <dbReference type="ARBA" id="ARBA00001947"/>
    </source>
</evidence>
<keyword evidence="8" id="KW-1185">Reference proteome</keyword>
<dbReference type="GO" id="GO:0016787">
    <property type="term" value="F:hydrolase activity"/>
    <property type="evidence" value="ECO:0007669"/>
    <property type="project" value="UniProtKB-KW"/>
</dbReference>
<evidence type="ECO:0000313" key="8">
    <source>
        <dbReference type="Proteomes" id="UP000754883"/>
    </source>
</evidence>
<evidence type="ECO:0000259" key="6">
    <source>
        <dbReference type="Pfam" id="PF00753"/>
    </source>
</evidence>
<evidence type="ECO:0000256" key="4">
    <source>
        <dbReference type="ARBA" id="ARBA00022801"/>
    </source>
</evidence>
<feature type="domain" description="Metallo-beta-lactamase" evidence="6">
    <location>
        <begin position="41"/>
        <end position="132"/>
    </location>
</feature>
<dbReference type="AlphaFoldDB" id="A0A9N9UEM9"/>
<dbReference type="PANTHER" id="PTHR42978">
    <property type="entry name" value="QUORUM-QUENCHING LACTONASE YTNP-RELATED-RELATED"/>
    <property type="match status" value="1"/>
</dbReference>
<dbReference type="PANTHER" id="PTHR42978:SF2">
    <property type="entry name" value="102 KBASES UNSTABLE REGION: FROM 1 TO 119443"/>
    <property type="match status" value="1"/>
</dbReference>
<dbReference type="Proteomes" id="UP000754883">
    <property type="component" value="Unassembled WGS sequence"/>
</dbReference>
<dbReference type="EMBL" id="CABFNO020001387">
    <property type="protein sequence ID" value="CAG9984537.1"/>
    <property type="molecule type" value="Genomic_DNA"/>
</dbReference>
<keyword evidence="5" id="KW-0862">Zinc</keyword>
<dbReference type="GO" id="GO:0046872">
    <property type="term" value="F:metal ion binding"/>
    <property type="evidence" value="ECO:0007669"/>
    <property type="project" value="UniProtKB-KW"/>
</dbReference>
<sequence>MDCIDLPFVSVHALDAGHLTLPESFFVTPLDDPTARKTVPSLSFLIQHTDRITARTQKIVFDLGIRRSLEDYAKPIYRHALTRKPDVVESLRLGGFVPDDIDMVILSHLHWDHIGSPSDFPNTSFIVGAGAAGLIDGSRPVAVGSHNHFEHEIIALDRLIELPATSMTALHTSKKVPLSPSTQQLLDTTRLASRGWEAVGLFEHAIDVFEDRSLFIVSSPGHLDGHINLLCRLSGGKYVYLAGDACHDARLLSGEKEIATWHDDKYPGTVCCIHQDREVAKRTLGLIRDTQAGKSRLGKVEVVFAHDAHWEAEAKRLGKFLPGSLC</sequence>
<dbReference type="InterPro" id="IPR051013">
    <property type="entry name" value="MBL_superfamily_lactonases"/>
</dbReference>
<dbReference type="OrthoDB" id="10250730at2759"/>
<comment type="similarity">
    <text evidence="2">Belongs to the metallo-beta-lactamase superfamily.</text>
</comment>
<dbReference type="Pfam" id="PF00753">
    <property type="entry name" value="Lactamase_B"/>
    <property type="match status" value="1"/>
</dbReference>